<organism evidence="10 18">
    <name type="scientific">Bacteroides uniformis</name>
    <dbReference type="NCBI Taxonomy" id="820"/>
    <lineage>
        <taxon>Bacteria</taxon>
        <taxon>Pseudomonadati</taxon>
        <taxon>Bacteroidota</taxon>
        <taxon>Bacteroidia</taxon>
        <taxon>Bacteroidales</taxon>
        <taxon>Bacteroidaceae</taxon>
        <taxon>Bacteroides</taxon>
    </lineage>
</organism>
<evidence type="ECO:0000313" key="21">
    <source>
        <dbReference type="Proteomes" id="UP000283684"/>
    </source>
</evidence>
<comment type="function">
    <text evidence="8">Catalyzes the complex heterocyclic radical-mediated conversion of 6-carboxy-5,6,7,8-tetrahydropterin (CPH4) to 7-carboxy-7-deazaguanine (CDG), a step common to the biosynthetic pathways of all 7-deazapurine-containing compounds.</text>
</comment>
<dbReference type="GO" id="GO:0000287">
    <property type="term" value="F:magnesium ion binding"/>
    <property type="evidence" value="ECO:0007669"/>
    <property type="project" value="UniProtKB-UniRule"/>
</dbReference>
<feature type="binding site" evidence="8">
    <location>
        <position position="26"/>
    </location>
    <ligand>
        <name>substrate</name>
    </ligand>
</feature>
<dbReference type="Proteomes" id="UP001218502">
    <property type="component" value="Unassembled WGS sequence"/>
</dbReference>
<dbReference type="SUPFAM" id="SSF102114">
    <property type="entry name" value="Radical SAM enzymes"/>
    <property type="match status" value="1"/>
</dbReference>
<keyword evidence="5 8" id="KW-0408">Iron</keyword>
<evidence type="ECO:0000256" key="4">
    <source>
        <dbReference type="ARBA" id="ARBA00022842"/>
    </source>
</evidence>
<keyword evidence="3 8" id="KW-0479">Metal-binding</keyword>
<dbReference type="UniPathway" id="UPA00391"/>
<evidence type="ECO:0000313" key="11">
    <source>
        <dbReference type="EMBL" id="KAB4088328.1"/>
    </source>
</evidence>
<dbReference type="EMBL" id="CZAF01000004">
    <property type="protein sequence ID" value="CUO73420.1"/>
    <property type="molecule type" value="Genomic_DNA"/>
</dbReference>
<comment type="cofactor">
    <cofactor evidence="8">
        <name>Mg(2+)</name>
        <dbReference type="ChEBI" id="CHEBI:18420"/>
    </cofactor>
</comment>
<evidence type="ECO:0000256" key="8">
    <source>
        <dbReference type="HAMAP-Rule" id="MF_00917"/>
    </source>
</evidence>
<proteinExistence type="inferred from homology"/>
<name>A0A139K5T7_BACUN</name>
<dbReference type="SFLD" id="SFLDS00029">
    <property type="entry name" value="Radical_SAM"/>
    <property type="match status" value="1"/>
</dbReference>
<dbReference type="GO" id="GO:0008616">
    <property type="term" value="P:tRNA queuosine(34) biosynthetic process"/>
    <property type="evidence" value="ECO:0007669"/>
    <property type="project" value="UniProtKB-UniRule"/>
</dbReference>
<dbReference type="HAMAP" id="MF_00917">
    <property type="entry name" value="QueE"/>
    <property type="match status" value="1"/>
</dbReference>
<accession>A0A139K5T7</accession>
<dbReference type="PANTHER" id="PTHR42836:SF1">
    <property type="entry name" value="7-CARBOXY-7-DEAZAGUANINE SYNTHASE"/>
    <property type="match status" value="1"/>
</dbReference>
<evidence type="ECO:0000313" key="12">
    <source>
        <dbReference type="EMBL" id="KAB4182960.1"/>
    </source>
</evidence>
<protein>
    <recommendedName>
        <fullName evidence="8">7-carboxy-7-deazaguanine synthase</fullName>
        <shortName evidence="8">CDG synthase</shortName>
        <ecNumber evidence="8">4.3.99.3</ecNumber>
    </recommendedName>
    <alternativeName>
        <fullName evidence="8">Queuosine biosynthesis protein QueE</fullName>
    </alternativeName>
</protein>
<dbReference type="Proteomes" id="UP000442334">
    <property type="component" value="Unassembled WGS sequence"/>
</dbReference>
<comment type="catalytic activity">
    <reaction evidence="8">
        <text>6-carboxy-5,6,7,8-tetrahydropterin + H(+) = 7-carboxy-7-carbaguanine + NH4(+)</text>
        <dbReference type="Rhea" id="RHEA:27974"/>
        <dbReference type="ChEBI" id="CHEBI:15378"/>
        <dbReference type="ChEBI" id="CHEBI:28938"/>
        <dbReference type="ChEBI" id="CHEBI:61032"/>
        <dbReference type="ChEBI" id="CHEBI:61036"/>
        <dbReference type="EC" id="4.3.99.3"/>
    </reaction>
</comment>
<keyword evidence="2 8" id="KW-0949">S-adenosyl-L-methionine</keyword>
<evidence type="ECO:0000256" key="5">
    <source>
        <dbReference type="ARBA" id="ARBA00023004"/>
    </source>
</evidence>
<dbReference type="AlphaFoldDB" id="A0A139K5T7"/>
<dbReference type="EMBL" id="QSOF01000018">
    <property type="protein sequence ID" value="RGI74683.1"/>
    <property type="molecule type" value="Genomic_DNA"/>
</dbReference>
<feature type="binding site" evidence="8">
    <location>
        <begin position="11"/>
        <end position="13"/>
    </location>
    <ligand>
        <name>substrate</name>
    </ligand>
</feature>
<dbReference type="Proteomes" id="UP000432488">
    <property type="component" value="Unassembled WGS sequence"/>
</dbReference>
<evidence type="ECO:0000313" key="13">
    <source>
        <dbReference type="EMBL" id="KAB4236197.1"/>
    </source>
</evidence>
<dbReference type="GO" id="GO:1904047">
    <property type="term" value="F:S-adenosyl-L-methionine binding"/>
    <property type="evidence" value="ECO:0007669"/>
    <property type="project" value="UniProtKB-UniRule"/>
</dbReference>
<evidence type="ECO:0000256" key="1">
    <source>
        <dbReference type="ARBA" id="ARBA00022485"/>
    </source>
</evidence>
<evidence type="ECO:0000313" key="17">
    <source>
        <dbReference type="EMBL" id="RGZ47800.1"/>
    </source>
</evidence>
<keyword evidence="6 8" id="KW-0411">Iron-sulfur</keyword>
<dbReference type="EMBL" id="QSPV01000007">
    <property type="protein sequence ID" value="RGJ93520.1"/>
    <property type="molecule type" value="Genomic_DNA"/>
</dbReference>
<evidence type="ECO:0000313" key="14">
    <source>
        <dbReference type="EMBL" id="MDC1752313.1"/>
    </source>
</evidence>
<dbReference type="EMBL" id="WCUV01000014">
    <property type="protein sequence ID" value="KAB4088328.1"/>
    <property type="molecule type" value="Genomic_DNA"/>
</dbReference>
<dbReference type="Proteomes" id="UP000095614">
    <property type="component" value="Unassembled WGS sequence"/>
</dbReference>
<dbReference type="Gene3D" id="3.20.20.70">
    <property type="entry name" value="Aldolase class I"/>
    <property type="match status" value="1"/>
</dbReference>
<evidence type="ECO:0000313" key="24">
    <source>
        <dbReference type="Proteomes" id="UP000462376"/>
    </source>
</evidence>
<reference evidence="14" key="4">
    <citation type="submission" date="2022-10" db="EMBL/GenBank/DDBJ databases">
        <title>Human gut microbiome strain richness.</title>
        <authorList>
            <person name="Chen-Liaw A."/>
        </authorList>
    </citation>
    <scope>NUCLEOTIDE SEQUENCE</scope>
    <source>
        <strain evidence="14">A1_m1001262Bd0_191120</strain>
    </source>
</reference>
<dbReference type="Proteomes" id="UP000260844">
    <property type="component" value="Unassembled WGS sequence"/>
</dbReference>
<evidence type="ECO:0000313" key="23">
    <source>
        <dbReference type="Proteomes" id="UP000442334"/>
    </source>
</evidence>
<feature type="binding site" evidence="8">
    <location>
        <begin position="36"/>
        <end position="38"/>
    </location>
    <ligand>
        <name>S-adenosyl-L-methionine</name>
        <dbReference type="ChEBI" id="CHEBI:59789"/>
    </ligand>
</feature>
<dbReference type="PIRSF" id="PIRSF000370">
    <property type="entry name" value="QueE"/>
    <property type="match status" value="1"/>
</dbReference>
<reference evidence="22 23" key="3">
    <citation type="journal article" date="2019" name="Nat. Med.">
        <title>A library of human gut bacterial isolates paired with longitudinal multiomics data enables mechanistic microbiome research.</title>
        <authorList>
            <person name="Poyet M."/>
            <person name="Groussin M."/>
            <person name="Gibbons S.M."/>
            <person name="Avila-Pacheco J."/>
            <person name="Jiang X."/>
            <person name="Kearney S.M."/>
            <person name="Perrotta A.R."/>
            <person name="Berdy B."/>
            <person name="Zhao S."/>
            <person name="Lieberman T.D."/>
            <person name="Swanson P.K."/>
            <person name="Smith M."/>
            <person name="Roesemann S."/>
            <person name="Alexander J.E."/>
            <person name="Rich S.A."/>
            <person name="Livny J."/>
            <person name="Vlamakis H."/>
            <person name="Clish C."/>
            <person name="Bullock K."/>
            <person name="Deik A."/>
            <person name="Scott J."/>
            <person name="Pierce K.A."/>
            <person name="Xavier R.J."/>
            <person name="Alm E.J."/>
        </authorList>
    </citation>
    <scope>NUCLEOTIDE SEQUENCE [LARGE SCALE GENOMIC DNA]</scope>
    <source>
        <strain evidence="12 23">BIOML-A21</strain>
        <strain evidence="11 22">BIOML-A42</strain>
        <strain evidence="13 24">BIOML-A5</strain>
    </source>
</reference>
<dbReference type="CDD" id="cd01335">
    <property type="entry name" value="Radical_SAM"/>
    <property type="match status" value="1"/>
</dbReference>
<keyword evidence="8" id="KW-0671">Queuosine biosynthesis</keyword>
<comment type="cofactor">
    <cofactor evidence="8">
        <name>S-adenosyl-L-methionine</name>
        <dbReference type="ChEBI" id="CHEBI:59789"/>
    </cofactor>
    <text evidence="8">Binds 1 S-adenosyl-L-methionine per subunit.</text>
</comment>
<gene>
    <name evidence="8 10" type="primary">queE</name>
    <name evidence="17" type="ORF">DW988_12865</name>
    <name evidence="16" type="ORF">DXD40_10550</name>
    <name evidence="15" type="ORF">DXD90_13245</name>
    <name evidence="10" type="ORF">ERS852462_01337</name>
    <name evidence="13" type="ORF">GAP47_12175</name>
    <name evidence="12" type="ORF">GAQ34_16730</name>
    <name evidence="11" type="ORF">GAQ56_17455</name>
    <name evidence="14" type="ORF">POY80_07635</name>
</gene>
<dbReference type="Proteomes" id="UP000263754">
    <property type="component" value="Unassembled WGS sequence"/>
</dbReference>
<dbReference type="PATRIC" id="fig|820.27.peg.2231"/>
<evidence type="ECO:0000313" key="15">
    <source>
        <dbReference type="EMBL" id="RGI74683.1"/>
    </source>
</evidence>
<dbReference type="EMBL" id="JAQNQY010000006">
    <property type="protein sequence ID" value="MDC1752313.1"/>
    <property type="molecule type" value="Genomic_DNA"/>
</dbReference>
<dbReference type="EMBL" id="QSEE01000012">
    <property type="protein sequence ID" value="RGZ47800.1"/>
    <property type="molecule type" value="Genomic_DNA"/>
</dbReference>
<reference evidence="19 20" key="2">
    <citation type="submission" date="2018-08" db="EMBL/GenBank/DDBJ databases">
        <title>A genome reference for cultivated species of the human gut microbiota.</title>
        <authorList>
            <person name="Zou Y."/>
            <person name="Xue W."/>
            <person name="Luo G."/>
        </authorList>
    </citation>
    <scope>NUCLEOTIDE SEQUENCE [LARGE SCALE GENOMIC DNA]</scope>
    <source>
        <strain evidence="17 21">AM50-4</strain>
        <strain evidence="16 19">TM04-30</strain>
        <strain evidence="15 20">TM10-17</strain>
    </source>
</reference>
<dbReference type="RefSeq" id="WP_022401643.1">
    <property type="nucleotide sequence ID" value="NZ_CACRTC010000006.1"/>
</dbReference>
<keyword evidence="1 8" id="KW-0004">4Fe-4S</keyword>
<comment type="similarity">
    <text evidence="8">Belongs to the radical SAM superfamily. 7-carboxy-7-deazaguanine synthase family.</text>
</comment>
<evidence type="ECO:0000313" key="18">
    <source>
        <dbReference type="Proteomes" id="UP000095614"/>
    </source>
</evidence>
<feature type="binding site" evidence="8">
    <location>
        <position position="69"/>
    </location>
    <ligand>
        <name>S-adenosyl-L-methionine</name>
        <dbReference type="ChEBI" id="CHEBI:59789"/>
    </ligand>
</feature>
<sequence length="181" mass="20648">MRKINEIFYSLQGEGYHTGTPAVFIRFSGCNLKCPFCDTQHEDGILMSDEDIVTEVSKYPAATVILTGGEPSLWIDREFVDCLHQAGKYVCIETNGTRLLPDNIDWVTCSPKQGVKLEITRMNEVKVVYEGQDITVYEQLPAWHFFLQPCSCSNTAETVDCVMKHPKWRLSLQTHKLIDIR</sequence>
<keyword evidence="4 8" id="KW-0460">Magnesium</keyword>
<feature type="binding site" evidence="8">
    <location>
        <position position="39"/>
    </location>
    <ligand>
        <name>Mg(2+)</name>
        <dbReference type="ChEBI" id="CHEBI:18420"/>
    </ligand>
</feature>
<reference evidence="10 18" key="1">
    <citation type="submission" date="2015-09" db="EMBL/GenBank/DDBJ databases">
        <authorList>
            <consortium name="Pathogen Informatics"/>
        </authorList>
    </citation>
    <scope>NUCLEOTIDE SEQUENCE [LARGE SCALE GENOMIC DNA]</scope>
    <source>
        <strain evidence="10 18">2789STDY5834847</strain>
    </source>
</reference>
<keyword evidence="7 8" id="KW-0456">Lyase</keyword>
<dbReference type="GO" id="GO:0051539">
    <property type="term" value="F:4 iron, 4 sulfur cluster binding"/>
    <property type="evidence" value="ECO:0007669"/>
    <property type="project" value="UniProtKB-UniRule"/>
</dbReference>
<evidence type="ECO:0000313" key="19">
    <source>
        <dbReference type="Proteomes" id="UP000260844"/>
    </source>
</evidence>
<dbReference type="STRING" id="820.ERS852554_02502"/>
<evidence type="ECO:0000313" key="16">
    <source>
        <dbReference type="EMBL" id="RGJ93520.1"/>
    </source>
</evidence>
<dbReference type="Proteomes" id="UP000462376">
    <property type="component" value="Unassembled WGS sequence"/>
</dbReference>
<evidence type="ECO:0000313" key="20">
    <source>
        <dbReference type="Proteomes" id="UP000263754"/>
    </source>
</evidence>
<dbReference type="GO" id="GO:0016840">
    <property type="term" value="F:carbon-nitrogen lyase activity"/>
    <property type="evidence" value="ECO:0007669"/>
    <property type="project" value="UniProtKB-UniRule"/>
</dbReference>
<dbReference type="Proteomes" id="UP000283684">
    <property type="component" value="Unassembled WGS sequence"/>
</dbReference>
<dbReference type="EMBL" id="WCTL01000009">
    <property type="protein sequence ID" value="KAB4236197.1"/>
    <property type="molecule type" value="Genomic_DNA"/>
</dbReference>
<evidence type="ECO:0000256" key="2">
    <source>
        <dbReference type="ARBA" id="ARBA00022691"/>
    </source>
</evidence>
<evidence type="ECO:0000313" key="10">
    <source>
        <dbReference type="EMBL" id="CUO73420.1"/>
    </source>
</evidence>
<dbReference type="OrthoDB" id="9792276at2"/>
<dbReference type="EC" id="4.3.99.3" evidence="8"/>
<evidence type="ECO:0000256" key="6">
    <source>
        <dbReference type="ARBA" id="ARBA00023014"/>
    </source>
</evidence>
<feature type="binding site" evidence="8">
    <location>
        <position position="37"/>
    </location>
    <ligand>
        <name>[4Fe-4S] cluster</name>
        <dbReference type="ChEBI" id="CHEBI:49883"/>
        <note>4Fe-4S-S-AdoMet</note>
    </ligand>
</feature>
<dbReference type="InterPro" id="IPR013785">
    <property type="entry name" value="Aldolase_TIM"/>
</dbReference>
<dbReference type="Pfam" id="PF04055">
    <property type="entry name" value="Radical_SAM"/>
    <property type="match status" value="1"/>
</dbReference>
<dbReference type="PROSITE" id="PS51918">
    <property type="entry name" value="RADICAL_SAM"/>
    <property type="match status" value="1"/>
</dbReference>
<dbReference type="InterPro" id="IPR007197">
    <property type="entry name" value="rSAM"/>
</dbReference>
<dbReference type="InterPro" id="IPR058240">
    <property type="entry name" value="rSAM_sf"/>
</dbReference>
<comment type="caution">
    <text evidence="8">Lacks conserved residue(s) required for the propagation of feature annotation.</text>
</comment>
<feature type="domain" description="Radical SAM core" evidence="9">
    <location>
        <begin position="17"/>
        <end position="181"/>
    </location>
</feature>
<evidence type="ECO:0000259" key="9">
    <source>
        <dbReference type="PROSITE" id="PS51918"/>
    </source>
</evidence>
<evidence type="ECO:0000256" key="3">
    <source>
        <dbReference type="ARBA" id="ARBA00022723"/>
    </source>
</evidence>
<dbReference type="InterPro" id="IPR024924">
    <property type="entry name" value="7-CO-7-deazaguanine_synth-like"/>
</dbReference>
<dbReference type="PANTHER" id="PTHR42836">
    <property type="entry name" value="7-CARBOXY-7-DEAZAGUANINE SYNTHASE"/>
    <property type="match status" value="1"/>
</dbReference>
<dbReference type="EMBL" id="WCUA01000022">
    <property type="protein sequence ID" value="KAB4182960.1"/>
    <property type="molecule type" value="Genomic_DNA"/>
</dbReference>
<evidence type="ECO:0000313" key="22">
    <source>
        <dbReference type="Proteomes" id="UP000432488"/>
    </source>
</evidence>
<evidence type="ECO:0000256" key="7">
    <source>
        <dbReference type="ARBA" id="ARBA00023239"/>
    </source>
</evidence>
<feature type="binding site" evidence="8">
    <location>
        <position position="34"/>
    </location>
    <ligand>
        <name>[4Fe-4S] cluster</name>
        <dbReference type="ChEBI" id="CHEBI:49883"/>
        <note>4Fe-4S-S-AdoMet</note>
    </ligand>
</feature>
<feature type="binding site" evidence="8">
    <location>
        <position position="30"/>
    </location>
    <ligand>
        <name>[4Fe-4S] cluster</name>
        <dbReference type="ChEBI" id="CHEBI:49883"/>
        <note>4Fe-4S-S-AdoMet</note>
    </ligand>
</feature>
<comment type="cofactor">
    <cofactor evidence="8">
        <name>[4Fe-4S] cluster</name>
        <dbReference type="ChEBI" id="CHEBI:49883"/>
    </cofactor>
    <text evidence="8">Binds 1 [4Fe-4S] cluster. The cluster is coordinated with 3 cysteines and an exchangeable S-adenosyl-L-methionine.</text>
</comment>
<comment type="subunit">
    <text evidence="8">Homodimer.</text>
</comment>
<feature type="binding site" evidence="8">
    <location>
        <position position="67"/>
    </location>
    <ligand>
        <name>substrate</name>
    </ligand>
</feature>
<feature type="binding site" evidence="8">
    <location>
        <begin position="110"/>
        <end position="112"/>
    </location>
    <ligand>
        <name>S-adenosyl-L-methionine</name>
        <dbReference type="ChEBI" id="CHEBI:59789"/>
    </ligand>
</feature>
<comment type="pathway">
    <text evidence="8">Purine metabolism; 7-cyano-7-deazaguanine biosynthesis.</text>
</comment>